<feature type="chain" id="PRO_5002934977" evidence="1">
    <location>
        <begin position="28"/>
        <end position="153"/>
    </location>
</feature>
<evidence type="ECO:0000256" key="1">
    <source>
        <dbReference type="SAM" id="SignalP"/>
    </source>
</evidence>
<dbReference type="InParanoid" id="C3ZT45"/>
<reference evidence="2" key="1">
    <citation type="journal article" date="2008" name="Nature">
        <title>The amphioxus genome and the evolution of the chordate karyotype.</title>
        <authorList>
            <consortium name="US DOE Joint Genome Institute (JGI-PGF)"/>
            <person name="Putnam N.H."/>
            <person name="Butts T."/>
            <person name="Ferrier D.E.K."/>
            <person name="Furlong R.F."/>
            <person name="Hellsten U."/>
            <person name="Kawashima T."/>
            <person name="Robinson-Rechavi M."/>
            <person name="Shoguchi E."/>
            <person name="Terry A."/>
            <person name="Yu J.-K."/>
            <person name="Benito-Gutierrez E.L."/>
            <person name="Dubchak I."/>
            <person name="Garcia-Fernandez J."/>
            <person name="Gibson-Brown J.J."/>
            <person name="Grigoriev I.V."/>
            <person name="Horton A.C."/>
            <person name="de Jong P.J."/>
            <person name="Jurka J."/>
            <person name="Kapitonov V.V."/>
            <person name="Kohara Y."/>
            <person name="Kuroki Y."/>
            <person name="Lindquist E."/>
            <person name="Lucas S."/>
            <person name="Osoegawa K."/>
            <person name="Pennacchio L.A."/>
            <person name="Salamov A.A."/>
            <person name="Satou Y."/>
            <person name="Sauka-Spengler T."/>
            <person name="Schmutz J."/>
            <person name="Shin-I T."/>
            <person name="Toyoda A."/>
            <person name="Bronner-Fraser M."/>
            <person name="Fujiyama A."/>
            <person name="Holland L.Z."/>
            <person name="Holland P.W.H."/>
            <person name="Satoh N."/>
            <person name="Rokhsar D.S."/>
        </authorList>
    </citation>
    <scope>NUCLEOTIDE SEQUENCE [LARGE SCALE GENOMIC DNA]</scope>
    <source>
        <strain evidence="2">S238N-H82</strain>
        <tissue evidence="2">Testes</tissue>
    </source>
</reference>
<name>C3ZT45_BRAFL</name>
<organism>
    <name type="scientific">Branchiostoma floridae</name>
    <name type="common">Florida lancelet</name>
    <name type="synonym">Amphioxus</name>
    <dbReference type="NCBI Taxonomy" id="7739"/>
    <lineage>
        <taxon>Eukaryota</taxon>
        <taxon>Metazoa</taxon>
        <taxon>Chordata</taxon>
        <taxon>Cephalochordata</taxon>
        <taxon>Leptocardii</taxon>
        <taxon>Amphioxiformes</taxon>
        <taxon>Branchiostomatidae</taxon>
        <taxon>Branchiostoma</taxon>
    </lineage>
</organism>
<proteinExistence type="predicted"/>
<accession>C3ZT45</accession>
<dbReference type="EMBL" id="GG666676">
    <property type="protein sequence ID" value="EEN44251.1"/>
    <property type="molecule type" value="Genomic_DNA"/>
</dbReference>
<dbReference type="AlphaFoldDB" id="C3ZT45"/>
<gene>
    <name evidence="2" type="ORF">BRAFLDRAFT_86687</name>
</gene>
<protein>
    <submittedName>
        <fullName evidence="2">Uncharacterized protein</fullName>
    </submittedName>
</protein>
<keyword evidence="1" id="KW-0732">Signal</keyword>
<evidence type="ECO:0000313" key="2">
    <source>
        <dbReference type="EMBL" id="EEN44251.1"/>
    </source>
</evidence>
<sequence>MRKRGKRLVLPLLVVLAISMYLMGTGSRKDAPSESGHRVIEESIVSLPDDLNEALRAAAAEDASPYNQQALRAAQPDDVSLYIQQALRAAQPDDVSPYIQQALRAAQPDDVSSYIQQALQAAQPDDAYVRNKRFLPAISGLAGKLLCKSAFFF</sequence>
<feature type="signal peptide" evidence="1">
    <location>
        <begin position="1"/>
        <end position="27"/>
    </location>
</feature>